<dbReference type="SUPFAM" id="SSF46785">
    <property type="entry name" value="Winged helix' DNA-binding domain"/>
    <property type="match status" value="1"/>
</dbReference>
<dbReference type="InterPro" id="IPR036388">
    <property type="entry name" value="WH-like_DNA-bd_sf"/>
</dbReference>
<dbReference type="InterPro" id="IPR039422">
    <property type="entry name" value="MarR/SlyA-like"/>
</dbReference>
<dbReference type="RefSeq" id="WP_195079772.1">
    <property type="nucleotide sequence ID" value="NZ_JAYESH010000011.1"/>
</dbReference>
<dbReference type="Pfam" id="PF01047">
    <property type="entry name" value="MarR"/>
    <property type="match status" value="1"/>
</dbReference>
<gene>
    <name evidence="2" type="ORF">U3653_03670</name>
</gene>
<evidence type="ECO:0000259" key="1">
    <source>
        <dbReference type="PROSITE" id="PS50995"/>
    </source>
</evidence>
<protein>
    <submittedName>
        <fullName evidence="2">MarR family transcriptional regulator</fullName>
    </submittedName>
</protein>
<name>A0ABU6AP14_9NOCA</name>
<evidence type="ECO:0000313" key="3">
    <source>
        <dbReference type="Proteomes" id="UP001348098"/>
    </source>
</evidence>
<dbReference type="PANTHER" id="PTHR33164">
    <property type="entry name" value="TRANSCRIPTIONAL REGULATOR, MARR FAMILY"/>
    <property type="match status" value="1"/>
</dbReference>
<reference evidence="2 3" key="1">
    <citation type="submission" date="2023-12" db="EMBL/GenBank/DDBJ databases">
        <title>novel species in genus Nocarida.</title>
        <authorList>
            <person name="Li Z."/>
        </authorList>
    </citation>
    <scope>NUCLEOTIDE SEQUENCE [LARGE SCALE GENOMIC DNA]</scope>
    <source>
        <strain evidence="2 3">CDC186</strain>
    </source>
</reference>
<evidence type="ECO:0000313" key="2">
    <source>
        <dbReference type="EMBL" id="MEB3509111.1"/>
    </source>
</evidence>
<feature type="domain" description="HTH marR-type" evidence="1">
    <location>
        <begin position="3"/>
        <end position="139"/>
    </location>
</feature>
<sequence>MSKEELIGAIAQELRTLQQSFDAFDEAAAVRLGLNRTDLRCLDIVLGRGPLTAGELSAALRLSPAATTTVVDRLTRAGFVSRAQDPGNRRRILIEATARAAEVAREIFEPVGKAGAEALTRFDTDELRIALDFLRTALRVHQEQTERVSRSGESC</sequence>
<dbReference type="Proteomes" id="UP001348098">
    <property type="component" value="Unassembled WGS sequence"/>
</dbReference>
<dbReference type="Gene3D" id="1.10.10.10">
    <property type="entry name" value="Winged helix-like DNA-binding domain superfamily/Winged helix DNA-binding domain"/>
    <property type="match status" value="1"/>
</dbReference>
<dbReference type="InterPro" id="IPR000835">
    <property type="entry name" value="HTH_MarR-typ"/>
</dbReference>
<organism evidence="2 3">
    <name type="scientific">Nocardia implantans</name>
    <dbReference type="NCBI Taxonomy" id="3108168"/>
    <lineage>
        <taxon>Bacteria</taxon>
        <taxon>Bacillati</taxon>
        <taxon>Actinomycetota</taxon>
        <taxon>Actinomycetes</taxon>
        <taxon>Mycobacteriales</taxon>
        <taxon>Nocardiaceae</taxon>
        <taxon>Nocardia</taxon>
    </lineage>
</organism>
<accession>A0ABU6AP14</accession>
<comment type="caution">
    <text evidence="2">The sequence shown here is derived from an EMBL/GenBank/DDBJ whole genome shotgun (WGS) entry which is preliminary data.</text>
</comment>
<dbReference type="EMBL" id="JAYKYQ010000001">
    <property type="protein sequence ID" value="MEB3509111.1"/>
    <property type="molecule type" value="Genomic_DNA"/>
</dbReference>
<dbReference type="InterPro" id="IPR036390">
    <property type="entry name" value="WH_DNA-bd_sf"/>
</dbReference>
<proteinExistence type="predicted"/>
<dbReference type="PROSITE" id="PS50995">
    <property type="entry name" value="HTH_MARR_2"/>
    <property type="match status" value="1"/>
</dbReference>
<dbReference type="SMART" id="SM00347">
    <property type="entry name" value="HTH_MARR"/>
    <property type="match status" value="1"/>
</dbReference>
<dbReference type="PANTHER" id="PTHR33164:SF106">
    <property type="entry name" value="TRANSCRIPTIONAL REGULATORY PROTEIN"/>
    <property type="match status" value="1"/>
</dbReference>
<keyword evidence="3" id="KW-1185">Reference proteome</keyword>